<keyword evidence="10" id="KW-1185">Reference proteome</keyword>
<feature type="compositionally biased region" description="Basic and acidic residues" evidence="6">
    <location>
        <begin position="377"/>
        <end position="386"/>
    </location>
</feature>
<evidence type="ECO:0000256" key="4">
    <source>
        <dbReference type="ARBA" id="ARBA00022989"/>
    </source>
</evidence>
<dbReference type="InterPro" id="IPR036938">
    <property type="entry name" value="PAP2/HPO_sf"/>
</dbReference>
<evidence type="ECO:0000256" key="7">
    <source>
        <dbReference type="SAM" id="Phobius"/>
    </source>
</evidence>
<keyword evidence="3 7" id="KW-0812">Transmembrane</keyword>
<dbReference type="EMBL" id="JAFJZO010000019">
    <property type="protein sequence ID" value="KAG5507095.1"/>
    <property type="molecule type" value="Genomic_DNA"/>
</dbReference>
<dbReference type="GO" id="GO:0046839">
    <property type="term" value="P:phospholipid dephosphorylation"/>
    <property type="evidence" value="ECO:0007669"/>
    <property type="project" value="TreeGrafter"/>
</dbReference>
<comment type="similarity">
    <text evidence="2">Belongs to the PA-phosphatase related phosphoesterase family.</text>
</comment>
<dbReference type="CDD" id="cd03390">
    <property type="entry name" value="PAP2_containing_1_like"/>
    <property type="match status" value="1"/>
</dbReference>
<dbReference type="KEGG" id="phet:94291872"/>
<feature type="transmembrane region" description="Helical" evidence="7">
    <location>
        <begin position="21"/>
        <end position="38"/>
    </location>
</feature>
<evidence type="ECO:0000256" key="1">
    <source>
        <dbReference type="ARBA" id="ARBA00004141"/>
    </source>
</evidence>
<dbReference type="Pfam" id="PF01569">
    <property type="entry name" value="PAP2"/>
    <property type="match status" value="1"/>
</dbReference>
<dbReference type="GO" id="GO:0008195">
    <property type="term" value="F:phosphatidate phosphatase activity"/>
    <property type="evidence" value="ECO:0007669"/>
    <property type="project" value="TreeGrafter"/>
</dbReference>
<sequence length="399" mass="44880">MVRFGKRELHHAWSQYHLLDWLALIIMFIISAIVTASVDPFCRAFSWNDATIMYQSRADTFPEYSLILMLVLAIVFYVVFVLYLSRPLQGFCGEPLEWYKLSGADAAGYNEDGAYASIGTSHYAMRPRVRDMQTGRGQLYPWLRAQLWSTGLQIFVVSLLKVYAGRLRPDFLSRLKSVGYTNSTPGLPNPQTDPNYYCALMDTHPNLKEGRLSFPSGHSSTSFSVFTILSLFLVAHLRPFAFHASFVRLMICLSPIIVATVCAVSRTRDNKHHFSDILTGSLIGICSALLAFHGCFRRVGGAVDIYFVRTVSDIEYDQLREWVGTDSRDAGDASMETVIVSSGPNYSSADRKEETSRLGPATPTRRTNEASVSSNDLMRKRPRLTERRLNEDPAAVPWI</sequence>
<dbReference type="Proteomes" id="UP000674318">
    <property type="component" value="Unassembled WGS sequence"/>
</dbReference>
<evidence type="ECO:0000256" key="5">
    <source>
        <dbReference type="ARBA" id="ARBA00023136"/>
    </source>
</evidence>
<dbReference type="InterPro" id="IPR043216">
    <property type="entry name" value="PAP-like"/>
</dbReference>
<dbReference type="SMART" id="SM00014">
    <property type="entry name" value="acidPPc"/>
    <property type="match status" value="1"/>
</dbReference>
<comment type="subcellular location">
    <subcellularLocation>
        <location evidence="1">Membrane</location>
        <topology evidence="1">Multi-pass membrane protein</topology>
    </subcellularLocation>
</comment>
<evidence type="ECO:0000256" key="6">
    <source>
        <dbReference type="SAM" id="MobiDB-lite"/>
    </source>
</evidence>
<dbReference type="OrthoDB" id="10030083at2759"/>
<keyword evidence="5 7" id="KW-0472">Membrane</keyword>
<evidence type="ECO:0000313" key="9">
    <source>
        <dbReference type="EMBL" id="KAG5507095.1"/>
    </source>
</evidence>
<feature type="region of interest" description="Disordered" evidence="6">
    <location>
        <begin position="342"/>
        <end position="386"/>
    </location>
</feature>
<feature type="transmembrane region" description="Helical" evidence="7">
    <location>
        <begin position="64"/>
        <end position="84"/>
    </location>
</feature>
<evidence type="ECO:0000313" key="10">
    <source>
        <dbReference type="Proteomes" id="UP000674318"/>
    </source>
</evidence>
<reference evidence="9 10" key="1">
    <citation type="submission" date="2021-02" db="EMBL/GenBank/DDBJ databases">
        <title>Porcisia hertigi Genome sequencing and assembly.</title>
        <authorList>
            <person name="Almutairi H."/>
            <person name="Gatherer D."/>
        </authorList>
    </citation>
    <scope>NUCLEOTIDE SEQUENCE [LARGE SCALE GENOMIC DNA]</scope>
    <source>
        <strain evidence="9 10">C119</strain>
    </source>
</reference>
<evidence type="ECO:0000256" key="3">
    <source>
        <dbReference type="ARBA" id="ARBA00022692"/>
    </source>
</evidence>
<dbReference type="SUPFAM" id="SSF48317">
    <property type="entry name" value="Acid phosphatase/Vanadium-dependent haloperoxidase"/>
    <property type="match status" value="1"/>
</dbReference>
<dbReference type="PANTHER" id="PTHR10165">
    <property type="entry name" value="LIPID PHOSPHATE PHOSPHATASE"/>
    <property type="match status" value="1"/>
</dbReference>
<accession>A0A836LFZ6</accession>
<name>A0A836LFZ6_9TRYP</name>
<organism evidence="9 10">
    <name type="scientific">Porcisia hertigi</name>
    <dbReference type="NCBI Taxonomy" id="2761500"/>
    <lineage>
        <taxon>Eukaryota</taxon>
        <taxon>Discoba</taxon>
        <taxon>Euglenozoa</taxon>
        <taxon>Kinetoplastea</taxon>
        <taxon>Metakinetoplastina</taxon>
        <taxon>Trypanosomatida</taxon>
        <taxon>Trypanosomatidae</taxon>
        <taxon>Leishmaniinae</taxon>
        <taxon>Porcisia</taxon>
    </lineage>
</organism>
<proteinExistence type="inferred from homology"/>
<feature type="domain" description="Phosphatidic acid phosphatase type 2/haloperoxidase" evidence="8">
    <location>
        <begin position="142"/>
        <end position="292"/>
    </location>
</feature>
<dbReference type="GO" id="GO:0016020">
    <property type="term" value="C:membrane"/>
    <property type="evidence" value="ECO:0007669"/>
    <property type="project" value="UniProtKB-SubCell"/>
</dbReference>
<dbReference type="GO" id="GO:0006644">
    <property type="term" value="P:phospholipid metabolic process"/>
    <property type="evidence" value="ECO:0007669"/>
    <property type="project" value="InterPro"/>
</dbReference>
<dbReference type="AlphaFoldDB" id="A0A836LFZ6"/>
<feature type="transmembrane region" description="Helical" evidence="7">
    <location>
        <begin position="246"/>
        <end position="265"/>
    </location>
</feature>
<dbReference type="RefSeq" id="XP_067757821.1">
    <property type="nucleotide sequence ID" value="XM_067901795.1"/>
</dbReference>
<feature type="transmembrane region" description="Helical" evidence="7">
    <location>
        <begin position="277"/>
        <end position="294"/>
    </location>
</feature>
<gene>
    <name evidence="9" type="ORF">JKF63_05841</name>
</gene>
<dbReference type="GeneID" id="94291872"/>
<dbReference type="PANTHER" id="PTHR10165:SF35">
    <property type="entry name" value="RE23632P"/>
    <property type="match status" value="1"/>
</dbReference>
<evidence type="ECO:0000259" key="8">
    <source>
        <dbReference type="SMART" id="SM00014"/>
    </source>
</evidence>
<protein>
    <recommendedName>
        <fullName evidence="8">Phosphatidic acid phosphatase type 2/haloperoxidase domain-containing protein</fullName>
    </recommendedName>
</protein>
<dbReference type="Gene3D" id="1.20.144.10">
    <property type="entry name" value="Phosphatidic acid phosphatase type 2/haloperoxidase"/>
    <property type="match status" value="1"/>
</dbReference>
<dbReference type="InterPro" id="IPR000326">
    <property type="entry name" value="PAP2/HPO"/>
</dbReference>
<keyword evidence="4 7" id="KW-1133">Transmembrane helix</keyword>
<comment type="caution">
    <text evidence="9">The sequence shown here is derived from an EMBL/GenBank/DDBJ whole genome shotgun (WGS) entry which is preliminary data.</text>
</comment>
<evidence type="ECO:0000256" key="2">
    <source>
        <dbReference type="ARBA" id="ARBA00008816"/>
    </source>
</evidence>